<evidence type="ECO:0000256" key="5">
    <source>
        <dbReference type="ARBA" id="ARBA00022755"/>
    </source>
</evidence>
<dbReference type="PANTHER" id="PTHR43700:SF1">
    <property type="entry name" value="PHOSPHORIBOSYLAMINOIMIDAZOLE-SUCCINOCARBOXAMIDE SYNTHASE"/>
    <property type="match status" value="1"/>
</dbReference>
<evidence type="ECO:0000259" key="9">
    <source>
        <dbReference type="Pfam" id="PF01259"/>
    </source>
</evidence>
<keyword evidence="5 8" id="KW-0658">Purine biosynthesis</keyword>
<sequence>MSTPAPYQFDDSGALLETQLPLPRRSGKVRDVYELGDQLLVVSTDRISAFDYILPCGIPDKGKLLTQMSVFWFDHLDVNHHLLSTEVPQVLADQIDVQPLEGRVMVVRRADVVPFECVARGYLEGSGWKEYQTTQAVCGNRLPGGLRQCDALPESIFTPATKADEGHDENVSIGRMIADVGSDLALHLRDETLRLYRQAAEHAKSCGIIIADTKFEFGRVADEDTPILIDEVLTPDSSRFWDAASYEPGHSQPSFDKQFVREWLMNSDWDRNSPPPSLPPIIVEQTAAKYQEAFDRLAST</sequence>
<dbReference type="InterPro" id="IPR028923">
    <property type="entry name" value="SAICAR_synt/ADE2_N"/>
</dbReference>
<comment type="catalytic activity">
    <reaction evidence="7 8">
        <text>5-amino-1-(5-phospho-D-ribosyl)imidazole-4-carboxylate + L-aspartate + ATP = (2S)-2-[5-amino-1-(5-phospho-beta-D-ribosyl)imidazole-4-carboxamido]succinate + ADP + phosphate + 2 H(+)</text>
        <dbReference type="Rhea" id="RHEA:22628"/>
        <dbReference type="ChEBI" id="CHEBI:15378"/>
        <dbReference type="ChEBI" id="CHEBI:29991"/>
        <dbReference type="ChEBI" id="CHEBI:30616"/>
        <dbReference type="ChEBI" id="CHEBI:43474"/>
        <dbReference type="ChEBI" id="CHEBI:58443"/>
        <dbReference type="ChEBI" id="CHEBI:77657"/>
        <dbReference type="ChEBI" id="CHEBI:456216"/>
        <dbReference type="EC" id="6.3.2.6"/>
    </reaction>
</comment>
<gene>
    <name evidence="8" type="primary">purC</name>
    <name evidence="10" type="ORF">QTN89_11270</name>
</gene>
<evidence type="ECO:0000256" key="1">
    <source>
        <dbReference type="ARBA" id="ARBA00004672"/>
    </source>
</evidence>
<dbReference type="HAMAP" id="MF_00137">
    <property type="entry name" value="SAICAR_synth"/>
    <property type="match status" value="1"/>
</dbReference>
<dbReference type="RefSeq" id="WP_289163618.1">
    <property type="nucleotide sequence ID" value="NZ_JASZZN010000007.1"/>
</dbReference>
<evidence type="ECO:0000256" key="8">
    <source>
        <dbReference type="HAMAP-Rule" id="MF_00137"/>
    </source>
</evidence>
<keyword evidence="4 8" id="KW-0547">Nucleotide-binding</keyword>
<protein>
    <recommendedName>
        <fullName evidence="8">Phosphoribosylaminoimidazole-succinocarboxamide synthase</fullName>
        <ecNumber evidence="8">6.3.2.6</ecNumber>
    </recommendedName>
    <alternativeName>
        <fullName evidence="8">SAICAR synthetase</fullName>
    </alternativeName>
</protein>
<accession>A0ABT7PHN4</accession>
<name>A0ABT7PHN4_9BACT</name>
<dbReference type="InterPro" id="IPR018236">
    <property type="entry name" value="SAICAR_synthetase_CS"/>
</dbReference>
<dbReference type="Gene3D" id="3.30.200.20">
    <property type="entry name" value="Phosphorylase Kinase, domain 1"/>
    <property type="match status" value="1"/>
</dbReference>
<dbReference type="InterPro" id="IPR001636">
    <property type="entry name" value="SAICAR_synth"/>
</dbReference>
<dbReference type="Pfam" id="PF01259">
    <property type="entry name" value="SAICAR_synt"/>
    <property type="match status" value="1"/>
</dbReference>
<comment type="similarity">
    <text evidence="2 8">Belongs to the SAICAR synthetase family.</text>
</comment>
<keyword evidence="3 8" id="KW-0436">Ligase</keyword>
<dbReference type="EMBL" id="JASZZN010000007">
    <property type="protein sequence ID" value="MDM4016014.1"/>
    <property type="molecule type" value="Genomic_DNA"/>
</dbReference>
<dbReference type="CDD" id="cd01414">
    <property type="entry name" value="SAICAR_synt_Sc"/>
    <property type="match status" value="1"/>
</dbReference>
<evidence type="ECO:0000256" key="3">
    <source>
        <dbReference type="ARBA" id="ARBA00022598"/>
    </source>
</evidence>
<keyword evidence="11" id="KW-1185">Reference proteome</keyword>
<dbReference type="PROSITE" id="PS01057">
    <property type="entry name" value="SAICAR_SYNTHETASE_1"/>
    <property type="match status" value="1"/>
</dbReference>
<comment type="caution">
    <text evidence="10">The sequence shown here is derived from an EMBL/GenBank/DDBJ whole genome shotgun (WGS) entry which is preliminary data.</text>
</comment>
<dbReference type="NCBIfam" id="TIGR00081">
    <property type="entry name" value="purC"/>
    <property type="match status" value="1"/>
</dbReference>
<evidence type="ECO:0000256" key="6">
    <source>
        <dbReference type="ARBA" id="ARBA00022840"/>
    </source>
</evidence>
<comment type="pathway">
    <text evidence="1 8">Purine metabolism; IMP biosynthesis via de novo pathway; 5-amino-1-(5-phospho-D-ribosyl)imidazole-4-carboxamide from 5-amino-1-(5-phospho-D-ribosyl)imidazole-4-carboxylate: step 1/2.</text>
</comment>
<dbReference type="Gene3D" id="3.30.470.20">
    <property type="entry name" value="ATP-grasp fold, B domain"/>
    <property type="match status" value="1"/>
</dbReference>
<evidence type="ECO:0000256" key="7">
    <source>
        <dbReference type="ARBA" id="ARBA00048475"/>
    </source>
</evidence>
<evidence type="ECO:0000256" key="4">
    <source>
        <dbReference type="ARBA" id="ARBA00022741"/>
    </source>
</evidence>
<dbReference type="GO" id="GO:0004639">
    <property type="term" value="F:phosphoribosylaminoimidazolesuccinocarboxamide synthase activity"/>
    <property type="evidence" value="ECO:0007669"/>
    <property type="project" value="UniProtKB-EC"/>
</dbReference>
<evidence type="ECO:0000313" key="11">
    <source>
        <dbReference type="Proteomes" id="UP001239462"/>
    </source>
</evidence>
<dbReference type="Proteomes" id="UP001239462">
    <property type="component" value="Unassembled WGS sequence"/>
</dbReference>
<organism evidence="10 11">
    <name type="scientific">Roseiconus lacunae</name>
    <dbReference type="NCBI Taxonomy" id="2605694"/>
    <lineage>
        <taxon>Bacteria</taxon>
        <taxon>Pseudomonadati</taxon>
        <taxon>Planctomycetota</taxon>
        <taxon>Planctomycetia</taxon>
        <taxon>Pirellulales</taxon>
        <taxon>Pirellulaceae</taxon>
        <taxon>Roseiconus</taxon>
    </lineage>
</organism>
<dbReference type="PANTHER" id="PTHR43700">
    <property type="entry name" value="PHOSPHORIBOSYLAMINOIMIDAZOLE-SUCCINOCARBOXAMIDE SYNTHASE"/>
    <property type="match status" value="1"/>
</dbReference>
<keyword evidence="6 8" id="KW-0067">ATP-binding</keyword>
<dbReference type="PROSITE" id="PS01058">
    <property type="entry name" value="SAICAR_SYNTHETASE_2"/>
    <property type="match status" value="1"/>
</dbReference>
<dbReference type="SUPFAM" id="SSF56104">
    <property type="entry name" value="SAICAR synthase-like"/>
    <property type="match status" value="1"/>
</dbReference>
<reference evidence="10 11" key="1">
    <citation type="submission" date="2023-06" db="EMBL/GenBank/DDBJ databases">
        <title>Roseiconus lacunae JC819 isolated from Gulf of Mannar region, Tamil Nadu.</title>
        <authorList>
            <person name="Pk S."/>
            <person name="Ch S."/>
            <person name="Ch V.R."/>
        </authorList>
    </citation>
    <scope>NUCLEOTIDE SEQUENCE [LARGE SCALE GENOMIC DNA]</scope>
    <source>
        <strain evidence="10 11">JC819</strain>
    </source>
</reference>
<evidence type="ECO:0000256" key="2">
    <source>
        <dbReference type="ARBA" id="ARBA00010190"/>
    </source>
</evidence>
<feature type="domain" description="SAICAR synthetase/ADE2 N-terminal" evidence="9">
    <location>
        <begin position="26"/>
        <end position="273"/>
    </location>
</feature>
<evidence type="ECO:0000313" key="10">
    <source>
        <dbReference type="EMBL" id="MDM4016014.1"/>
    </source>
</evidence>
<dbReference type="EC" id="6.3.2.6" evidence="8"/>
<proteinExistence type="inferred from homology"/>
<dbReference type="NCBIfam" id="NF010568">
    <property type="entry name" value="PRK13961.1"/>
    <property type="match status" value="1"/>
</dbReference>